<evidence type="ECO:0000313" key="2">
    <source>
        <dbReference type="Proteomes" id="UP000297318"/>
    </source>
</evidence>
<dbReference type="OrthoDB" id="5188280at2"/>
<dbReference type="RefSeq" id="WP_135849635.1">
    <property type="nucleotide sequence ID" value="NZ_RHPJ01000002.1"/>
</dbReference>
<keyword evidence="2" id="KW-1185">Reference proteome</keyword>
<protein>
    <submittedName>
        <fullName evidence="1">Uncharacterized protein</fullName>
    </submittedName>
</protein>
<accession>A0A4Z1E3D5</accession>
<comment type="caution">
    <text evidence="1">The sequence shown here is derived from an EMBL/GenBank/DDBJ whole genome shotgun (WGS) entry which is preliminary data.</text>
</comment>
<dbReference type="EMBL" id="RHPJ01000002">
    <property type="protein sequence ID" value="TGO05669.1"/>
    <property type="molecule type" value="Genomic_DNA"/>
</dbReference>
<evidence type="ECO:0000313" key="1">
    <source>
        <dbReference type="EMBL" id="TGO05669.1"/>
    </source>
</evidence>
<dbReference type="AlphaFoldDB" id="A0A4Z1E3D5"/>
<reference evidence="1 2" key="1">
    <citation type="submission" date="2018-11" db="EMBL/GenBank/DDBJ databases">
        <title>Complete genome sequencing of the Actinobacteria Serinibacter sp. K3-2.</title>
        <authorList>
            <person name="Rakitin A.L."/>
            <person name="Beletsky A.V."/>
            <person name="Mardanov A.V."/>
            <person name="Ravin N.V."/>
            <person name="Gromova A.S."/>
            <person name="Filippova S.N."/>
            <person name="Gal'Chenko V.F."/>
        </authorList>
    </citation>
    <scope>NUCLEOTIDE SEQUENCE [LARGE SCALE GENOMIC DNA]</scope>
    <source>
        <strain evidence="1 2">K3-2</strain>
    </source>
</reference>
<organism evidence="1 2">
    <name type="scientific">Serinibacter arcticus</name>
    <dbReference type="NCBI Taxonomy" id="1655435"/>
    <lineage>
        <taxon>Bacteria</taxon>
        <taxon>Bacillati</taxon>
        <taxon>Actinomycetota</taxon>
        <taxon>Actinomycetes</taxon>
        <taxon>Micrococcales</taxon>
        <taxon>Beutenbergiaceae</taxon>
        <taxon>Serinibacter</taxon>
    </lineage>
</organism>
<proteinExistence type="predicted"/>
<name>A0A4Z1E3D5_9MICO</name>
<dbReference type="Proteomes" id="UP000297318">
    <property type="component" value="Unassembled WGS sequence"/>
</dbReference>
<sequence>MTEAGGSHEHSGRYRRPAALDPVRAAQVPGGVDPAARAQAAHVTAHALLGRGHEVGIEPEEVGRLVRLVETEGVDTVASLWADSAGDSLPGSLWRLYMLREWIRRAPLEVADRYALGSKRAEVADVVVGLPHPPSPEEVAALADAVLAGAVTADLDVALDRAAAFYRVVGTGTALDADLHDLPHGEEAEVATRRAANLVRTSEELRQAARKARAGTLQ</sequence>
<gene>
    <name evidence="1" type="ORF">SERN_1673</name>
</gene>